<protein>
    <recommendedName>
        <fullName evidence="6">RNA polymerase sigma factor SigJ</fullName>
    </recommendedName>
</protein>
<dbReference type="EMBL" id="JWJG01000028">
    <property type="protein sequence ID" value="KIF83099.1"/>
    <property type="molecule type" value="Genomic_DNA"/>
</dbReference>
<evidence type="ECO:0000259" key="2">
    <source>
        <dbReference type="Pfam" id="PF04542"/>
    </source>
</evidence>
<dbReference type="InterPro" id="IPR014284">
    <property type="entry name" value="RNA_pol_sigma-70_dom"/>
</dbReference>
<evidence type="ECO:0008006" key="6">
    <source>
        <dbReference type="Google" id="ProtNLM"/>
    </source>
</evidence>
<gene>
    <name evidence="4" type="ORF">TSA66_23280</name>
</gene>
<comment type="caution">
    <text evidence="4">The sequence shown here is derived from an EMBL/GenBank/DDBJ whole genome shotgun (WGS) entry which is preliminary data.</text>
</comment>
<dbReference type="InterPro" id="IPR036388">
    <property type="entry name" value="WH-like_DNA-bd_sf"/>
</dbReference>
<evidence type="ECO:0000256" key="1">
    <source>
        <dbReference type="ARBA" id="ARBA00011344"/>
    </source>
</evidence>
<evidence type="ECO:0000313" key="4">
    <source>
        <dbReference type="EMBL" id="KIF83099.1"/>
    </source>
</evidence>
<dbReference type="Gene3D" id="1.10.1740.10">
    <property type="match status" value="1"/>
</dbReference>
<dbReference type="SUPFAM" id="SSF88946">
    <property type="entry name" value="Sigma2 domain of RNA polymerase sigma factors"/>
    <property type="match status" value="1"/>
</dbReference>
<feature type="domain" description="RNA polymerase sigma factor 70 region 4 type 2" evidence="3">
    <location>
        <begin position="113"/>
        <end position="162"/>
    </location>
</feature>
<dbReference type="AlphaFoldDB" id="A0A0C2BSQ8"/>
<dbReference type="InterPro" id="IPR007627">
    <property type="entry name" value="RNA_pol_sigma70_r2"/>
</dbReference>
<dbReference type="Pfam" id="PF08281">
    <property type="entry name" value="Sigma70_r4_2"/>
    <property type="match status" value="1"/>
</dbReference>
<dbReference type="STRING" id="709839.TSA66_23280"/>
<dbReference type="Gene3D" id="1.10.10.10">
    <property type="entry name" value="Winged helix-like DNA-binding domain superfamily/Winged helix DNA-binding domain"/>
    <property type="match status" value="1"/>
</dbReference>
<dbReference type="NCBIfam" id="NF007214">
    <property type="entry name" value="PRK09636.1"/>
    <property type="match status" value="1"/>
</dbReference>
<evidence type="ECO:0000259" key="3">
    <source>
        <dbReference type="Pfam" id="PF08281"/>
    </source>
</evidence>
<dbReference type="Proteomes" id="UP000031572">
    <property type="component" value="Unassembled WGS sequence"/>
</dbReference>
<dbReference type="InterPro" id="IPR013249">
    <property type="entry name" value="RNA_pol_sigma70_r4_t2"/>
</dbReference>
<dbReference type="OrthoDB" id="3211555at2"/>
<dbReference type="InterPro" id="IPR014303">
    <property type="entry name" value="RNA_pol_sigma-70_ECF"/>
</dbReference>
<name>A0A0C2BSQ8_9BURK</name>
<dbReference type="PANTHER" id="PTHR30173:SF43">
    <property type="entry name" value="ECF RNA POLYMERASE SIGMA FACTOR SIGI-RELATED"/>
    <property type="match status" value="1"/>
</dbReference>
<feature type="domain" description="RNA polymerase sigma-70 region 2" evidence="2">
    <location>
        <begin position="11"/>
        <end position="74"/>
    </location>
</feature>
<dbReference type="GO" id="GO:0003677">
    <property type="term" value="F:DNA binding"/>
    <property type="evidence" value="ECO:0007669"/>
    <property type="project" value="InterPro"/>
</dbReference>
<dbReference type="InterPro" id="IPR013324">
    <property type="entry name" value="RNA_pol_sigma_r3/r4-like"/>
</dbReference>
<dbReference type="InterPro" id="IPR032710">
    <property type="entry name" value="NTF2-like_dom_sf"/>
</dbReference>
<keyword evidence="5" id="KW-1185">Reference proteome</keyword>
<dbReference type="Gene3D" id="3.10.450.50">
    <property type="match status" value="1"/>
</dbReference>
<dbReference type="SUPFAM" id="SSF54427">
    <property type="entry name" value="NTF2-like"/>
    <property type="match status" value="1"/>
</dbReference>
<dbReference type="InterPro" id="IPR052704">
    <property type="entry name" value="ECF_Sigma-70_Domain"/>
</dbReference>
<dbReference type="GO" id="GO:0006352">
    <property type="term" value="P:DNA-templated transcription initiation"/>
    <property type="evidence" value="ECO:0007669"/>
    <property type="project" value="InterPro"/>
</dbReference>
<evidence type="ECO:0000313" key="5">
    <source>
        <dbReference type="Proteomes" id="UP000031572"/>
    </source>
</evidence>
<dbReference type="SUPFAM" id="SSF88659">
    <property type="entry name" value="Sigma3 and sigma4 domains of RNA polymerase sigma factors"/>
    <property type="match status" value="1"/>
</dbReference>
<dbReference type="PANTHER" id="PTHR30173">
    <property type="entry name" value="SIGMA 19 FACTOR"/>
    <property type="match status" value="1"/>
</dbReference>
<dbReference type="NCBIfam" id="TIGR02937">
    <property type="entry name" value="sigma70-ECF"/>
    <property type="match status" value="1"/>
</dbReference>
<dbReference type="NCBIfam" id="TIGR02957">
    <property type="entry name" value="SigX4"/>
    <property type="match status" value="1"/>
</dbReference>
<reference evidence="4 5" key="1">
    <citation type="submission" date="2014-12" db="EMBL/GenBank/DDBJ databases">
        <title>Denitrispirillum autotrophicum gen. nov., sp. nov., Denitrifying, Facultatively Autotrophic Bacteria Isolated from Rice Paddy Soil.</title>
        <authorList>
            <person name="Ishii S."/>
            <person name="Ashida N."/>
            <person name="Ohno H."/>
            <person name="Otsuka S."/>
            <person name="Yokota A."/>
            <person name="Senoo K."/>
        </authorList>
    </citation>
    <scope>NUCLEOTIDE SEQUENCE [LARGE SCALE GENOMIC DNA]</scope>
    <source>
        <strain evidence="4 5">TSA66</strain>
    </source>
</reference>
<dbReference type="GO" id="GO:0016987">
    <property type="term" value="F:sigma factor activity"/>
    <property type="evidence" value="ECO:0007669"/>
    <property type="project" value="InterPro"/>
</dbReference>
<sequence>MKAADRTADEFEAHRRHLRAIAYRMLGSRAEAEDAVQDAWLRWHAADRAQVENAQAFLSTTVTRLCLDRLKSAQAQREVYVGAWLPEPVVDDDTQYQPGPETLHELAHDLSFAFMLTLERLSPLERAAFLLHDVFDMSFGEVASALGRSAAACRQLAARARSNVHANRPAVKVAPDEETRLAQAFVGAIRDGDVNALARVLAEDATFISDGGGRVTAVPQPLFGRERIATVLIGFARHYHPEKHRMRPARINGLAGCVISTVDGELIQTMALEADGCGRIRAIYVMRNPDKLRMVQP</sequence>
<dbReference type="Pfam" id="PF04542">
    <property type="entry name" value="Sigma70_r2"/>
    <property type="match status" value="1"/>
</dbReference>
<proteinExistence type="predicted"/>
<organism evidence="4 5">
    <name type="scientific">Noviherbaspirillum autotrophicum</name>
    <dbReference type="NCBI Taxonomy" id="709839"/>
    <lineage>
        <taxon>Bacteria</taxon>
        <taxon>Pseudomonadati</taxon>
        <taxon>Pseudomonadota</taxon>
        <taxon>Betaproteobacteria</taxon>
        <taxon>Burkholderiales</taxon>
        <taxon>Oxalobacteraceae</taxon>
        <taxon>Noviherbaspirillum</taxon>
    </lineage>
</organism>
<accession>A0A0C2BSQ8</accession>
<dbReference type="InterPro" id="IPR013325">
    <property type="entry name" value="RNA_pol_sigma_r2"/>
</dbReference>
<comment type="subunit">
    <text evidence="1">Interacts transiently with the RNA polymerase catalytic core formed by RpoA, RpoB, RpoC and RpoZ (2 alpha, 1 beta, 1 beta' and 1 omega subunit) to form the RNA polymerase holoenzyme that can initiate transcription.</text>
</comment>
<dbReference type="RefSeq" id="WP_040041728.1">
    <property type="nucleotide sequence ID" value="NZ_JWJG01000028.1"/>
</dbReference>